<dbReference type="GO" id="GO:0000155">
    <property type="term" value="F:phosphorelay sensor kinase activity"/>
    <property type="evidence" value="ECO:0007669"/>
    <property type="project" value="InterPro"/>
</dbReference>
<keyword evidence="10" id="KW-0418">Kinase</keyword>
<dbReference type="Gene3D" id="1.10.287.130">
    <property type="match status" value="1"/>
</dbReference>
<dbReference type="SUPFAM" id="SSF55874">
    <property type="entry name" value="ATPase domain of HSP90 chaperone/DNA topoisomerase II/histidine kinase"/>
    <property type="match status" value="1"/>
</dbReference>
<dbReference type="GO" id="GO:0005524">
    <property type="term" value="F:ATP binding"/>
    <property type="evidence" value="ECO:0007669"/>
    <property type="project" value="UniProtKB-KW"/>
</dbReference>
<comment type="subcellular location">
    <subcellularLocation>
        <location evidence="2">Cell inner membrane</location>
        <topology evidence="2">Multi-pass membrane protein</topology>
    </subcellularLocation>
</comment>
<keyword evidence="8 15" id="KW-0812">Transmembrane</keyword>
<dbReference type="Pfam" id="PF02518">
    <property type="entry name" value="HATPase_c"/>
    <property type="match status" value="1"/>
</dbReference>
<dbReference type="RefSeq" id="WP_037456681.1">
    <property type="nucleotide sequence ID" value="NZ_JFHR01000077.1"/>
</dbReference>
<dbReference type="PANTHER" id="PTHR44936:SF5">
    <property type="entry name" value="SENSOR HISTIDINE KINASE ENVZ"/>
    <property type="match status" value="1"/>
</dbReference>
<dbReference type="PROSITE" id="PS50109">
    <property type="entry name" value="HIS_KIN"/>
    <property type="match status" value="1"/>
</dbReference>
<proteinExistence type="predicted"/>
<gene>
    <name evidence="18" type="ORF">BV95_04169</name>
</gene>
<evidence type="ECO:0000256" key="13">
    <source>
        <dbReference type="ARBA" id="ARBA00023012"/>
    </source>
</evidence>
<evidence type="ECO:0000256" key="7">
    <source>
        <dbReference type="ARBA" id="ARBA00022679"/>
    </source>
</evidence>
<dbReference type="SUPFAM" id="SSF47384">
    <property type="entry name" value="Homodimeric domain of signal transducing histidine kinase"/>
    <property type="match status" value="1"/>
</dbReference>
<dbReference type="eggNOG" id="COG2205">
    <property type="taxonomic scope" value="Bacteria"/>
</dbReference>
<dbReference type="InterPro" id="IPR003661">
    <property type="entry name" value="HisK_dim/P_dom"/>
</dbReference>
<feature type="domain" description="HAMP" evidence="17">
    <location>
        <begin position="199"/>
        <end position="251"/>
    </location>
</feature>
<comment type="caution">
    <text evidence="18">The sequence shown here is derived from an EMBL/GenBank/DDBJ whole genome shotgun (WGS) entry which is preliminary data.</text>
</comment>
<keyword evidence="14 15" id="KW-0472">Membrane</keyword>
<dbReference type="GO" id="GO:0005886">
    <property type="term" value="C:plasma membrane"/>
    <property type="evidence" value="ECO:0007669"/>
    <property type="project" value="UniProtKB-SubCell"/>
</dbReference>
<protein>
    <recommendedName>
        <fullName evidence="3">histidine kinase</fullName>
        <ecNumber evidence="3">2.7.13.3</ecNumber>
    </recommendedName>
</protein>
<dbReference type="AlphaFoldDB" id="A0A081R8Q1"/>
<evidence type="ECO:0000259" key="17">
    <source>
        <dbReference type="PROSITE" id="PS50885"/>
    </source>
</evidence>
<dbReference type="InterPro" id="IPR005467">
    <property type="entry name" value="His_kinase_dom"/>
</dbReference>
<dbReference type="InterPro" id="IPR036890">
    <property type="entry name" value="HATPase_C_sf"/>
</dbReference>
<feature type="domain" description="Histidine kinase" evidence="16">
    <location>
        <begin position="259"/>
        <end position="456"/>
    </location>
</feature>
<dbReference type="PROSITE" id="PS50885">
    <property type="entry name" value="HAMP"/>
    <property type="match status" value="1"/>
</dbReference>
<evidence type="ECO:0000256" key="14">
    <source>
        <dbReference type="ARBA" id="ARBA00023136"/>
    </source>
</evidence>
<evidence type="ECO:0000256" key="10">
    <source>
        <dbReference type="ARBA" id="ARBA00022777"/>
    </source>
</evidence>
<dbReference type="InterPro" id="IPR003660">
    <property type="entry name" value="HAMP_dom"/>
</dbReference>
<dbReference type="EMBL" id="JFHR01000077">
    <property type="protein sequence ID" value="KEQ51574.1"/>
    <property type="molecule type" value="Genomic_DNA"/>
</dbReference>
<dbReference type="InterPro" id="IPR036097">
    <property type="entry name" value="HisK_dim/P_sf"/>
</dbReference>
<keyword evidence="13" id="KW-0902">Two-component regulatory system</keyword>
<feature type="transmembrane region" description="Helical" evidence="15">
    <location>
        <begin position="181"/>
        <end position="201"/>
    </location>
</feature>
<dbReference type="Proteomes" id="UP000028411">
    <property type="component" value="Unassembled WGS sequence"/>
</dbReference>
<dbReference type="SMART" id="SM00388">
    <property type="entry name" value="HisKA"/>
    <property type="match status" value="1"/>
</dbReference>
<keyword evidence="6" id="KW-0597">Phosphoprotein</keyword>
<keyword evidence="9" id="KW-0547">Nucleotide-binding</keyword>
<evidence type="ECO:0000256" key="1">
    <source>
        <dbReference type="ARBA" id="ARBA00000085"/>
    </source>
</evidence>
<keyword evidence="12 15" id="KW-1133">Transmembrane helix</keyword>
<keyword evidence="7" id="KW-0808">Transferase</keyword>
<dbReference type="PATRIC" id="fig|46429.4.peg.4156"/>
<dbReference type="PRINTS" id="PR00344">
    <property type="entry name" value="BCTRLSENSOR"/>
</dbReference>
<dbReference type="Pfam" id="PF00512">
    <property type="entry name" value="HisKA"/>
    <property type="match status" value="1"/>
</dbReference>
<organism evidence="18 19">
    <name type="scientific">Sphingobium chlorophenolicum</name>
    <dbReference type="NCBI Taxonomy" id="46429"/>
    <lineage>
        <taxon>Bacteria</taxon>
        <taxon>Pseudomonadati</taxon>
        <taxon>Pseudomonadota</taxon>
        <taxon>Alphaproteobacteria</taxon>
        <taxon>Sphingomonadales</taxon>
        <taxon>Sphingomonadaceae</taxon>
        <taxon>Sphingobium</taxon>
    </lineage>
</organism>
<dbReference type="InterPro" id="IPR003594">
    <property type="entry name" value="HATPase_dom"/>
</dbReference>
<dbReference type="EC" id="2.7.13.3" evidence="3"/>
<evidence type="ECO:0000256" key="2">
    <source>
        <dbReference type="ARBA" id="ARBA00004429"/>
    </source>
</evidence>
<name>A0A081R8Q1_SPHCR</name>
<evidence type="ECO:0000256" key="3">
    <source>
        <dbReference type="ARBA" id="ARBA00012438"/>
    </source>
</evidence>
<reference evidence="18 19" key="1">
    <citation type="submission" date="2014-02" db="EMBL/GenBank/DDBJ databases">
        <title>Whole genome sequence of Sphingobium chlorophenolicum NBRC 16172.</title>
        <authorList>
            <person name="Gan H.M."/>
            <person name="Gan H.Y."/>
            <person name="Chew T.H."/>
            <person name="Savka M.A."/>
        </authorList>
    </citation>
    <scope>NUCLEOTIDE SEQUENCE [LARGE SCALE GENOMIC DNA]</scope>
    <source>
        <strain evidence="18 19">NBRC 16172</strain>
    </source>
</reference>
<accession>A0A081R8Q1</accession>
<dbReference type="InterPro" id="IPR004358">
    <property type="entry name" value="Sig_transdc_His_kin-like_C"/>
</dbReference>
<evidence type="ECO:0000256" key="9">
    <source>
        <dbReference type="ARBA" id="ARBA00022741"/>
    </source>
</evidence>
<evidence type="ECO:0000313" key="19">
    <source>
        <dbReference type="Proteomes" id="UP000028411"/>
    </source>
</evidence>
<dbReference type="SMART" id="SM00387">
    <property type="entry name" value="HATPase_c"/>
    <property type="match status" value="1"/>
</dbReference>
<evidence type="ECO:0000256" key="5">
    <source>
        <dbReference type="ARBA" id="ARBA00022519"/>
    </source>
</evidence>
<dbReference type="PANTHER" id="PTHR44936">
    <property type="entry name" value="SENSOR PROTEIN CREC"/>
    <property type="match status" value="1"/>
</dbReference>
<evidence type="ECO:0000256" key="4">
    <source>
        <dbReference type="ARBA" id="ARBA00022475"/>
    </source>
</evidence>
<evidence type="ECO:0000259" key="16">
    <source>
        <dbReference type="PROSITE" id="PS50109"/>
    </source>
</evidence>
<evidence type="ECO:0000256" key="11">
    <source>
        <dbReference type="ARBA" id="ARBA00022840"/>
    </source>
</evidence>
<keyword evidence="4" id="KW-1003">Cell membrane</keyword>
<keyword evidence="5" id="KW-0997">Cell inner membrane</keyword>
<sequence length="456" mass="49314">MIIPVVARARNFFRSLVGRIFLLLTVGMTVAAVLALLVAEQARHLDFERWRLQRVVASAVDIAQRLSHDPARIEAMLEDQRIMGARTAPRGVALTDPNPALAQALESRFGPHSNPEAGQVPSGLCFAASKADPNNRAAGLIDTPRPDCWIVRFTDETGERRSLALYLPHLVKPPSNLAKPIYLLLILLSSAGLAIVVARFVSTPLRRLERAAEAFSVSVDPEEIPERGPEEVRAALSTFNLMQRRVRAGFAERTQLLAAISHDLQTPLTRLRLRLELVENEELRARLLQDHQAMLTLVREGLDLAASTEAQEDWSVIDIDSLLTSMAEDAQDLGAPVRFLAGCGGTVRVKPNALTRCVSNLVTNAVKYGGSADIGCARQGGRVLIEVRDHGPGIAPDQLDQMFEPFTRGAAGQPGGRPGTGIGLTIARSLALSFEASVRLANAPDGGLVATIDMRA</sequence>
<dbReference type="OrthoDB" id="9804645at2"/>
<evidence type="ECO:0000256" key="15">
    <source>
        <dbReference type="SAM" id="Phobius"/>
    </source>
</evidence>
<evidence type="ECO:0000256" key="6">
    <source>
        <dbReference type="ARBA" id="ARBA00022553"/>
    </source>
</evidence>
<dbReference type="Gene3D" id="3.30.565.10">
    <property type="entry name" value="Histidine kinase-like ATPase, C-terminal domain"/>
    <property type="match status" value="1"/>
</dbReference>
<dbReference type="InterPro" id="IPR050980">
    <property type="entry name" value="2C_sensor_his_kinase"/>
</dbReference>
<dbReference type="SMART" id="SM00304">
    <property type="entry name" value="HAMP"/>
    <property type="match status" value="1"/>
</dbReference>
<feature type="transmembrane region" description="Helical" evidence="15">
    <location>
        <begin position="20"/>
        <end position="39"/>
    </location>
</feature>
<comment type="catalytic activity">
    <reaction evidence="1">
        <text>ATP + protein L-histidine = ADP + protein N-phospho-L-histidine.</text>
        <dbReference type="EC" id="2.7.13.3"/>
    </reaction>
</comment>
<keyword evidence="11" id="KW-0067">ATP-binding</keyword>
<evidence type="ECO:0000256" key="8">
    <source>
        <dbReference type="ARBA" id="ARBA00022692"/>
    </source>
</evidence>
<evidence type="ECO:0000256" key="12">
    <source>
        <dbReference type="ARBA" id="ARBA00022989"/>
    </source>
</evidence>
<evidence type="ECO:0000313" key="18">
    <source>
        <dbReference type="EMBL" id="KEQ51574.1"/>
    </source>
</evidence>